<organism evidence="9 10">
    <name type="scientific">Paraglaciecola hydrolytica</name>
    <dbReference type="NCBI Taxonomy" id="1799789"/>
    <lineage>
        <taxon>Bacteria</taxon>
        <taxon>Pseudomonadati</taxon>
        <taxon>Pseudomonadota</taxon>
        <taxon>Gammaproteobacteria</taxon>
        <taxon>Alteromonadales</taxon>
        <taxon>Alteromonadaceae</taxon>
        <taxon>Paraglaciecola</taxon>
    </lineage>
</organism>
<evidence type="ECO:0000256" key="6">
    <source>
        <dbReference type="SAM" id="Phobius"/>
    </source>
</evidence>
<dbReference type="PANTHER" id="PTHR43738:SF3">
    <property type="entry name" value="ABC TRANSPORTER PERMEASE"/>
    <property type="match status" value="1"/>
</dbReference>
<dbReference type="GO" id="GO:0005886">
    <property type="term" value="C:plasma membrane"/>
    <property type="evidence" value="ECO:0007669"/>
    <property type="project" value="UniProtKB-SubCell"/>
</dbReference>
<dbReference type="Pfam" id="PF02687">
    <property type="entry name" value="FtsX"/>
    <property type="match status" value="1"/>
</dbReference>
<keyword evidence="3 6" id="KW-0812">Transmembrane</keyword>
<comment type="caution">
    <text evidence="9">The sequence shown here is derived from an EMBL/GenBank/DDBJ whole genome shotgun (WGS) entry which is preliminary data.</text>
</comment>
<keyword evidence="2" id="KW-1003">Cell membrane</keyword>
<evidence type="ECO:0000256" key="5">
    <source>
        <dbReference type="ARBA" id="ARBA00023136"/>
    </source>
</evidence>
<evidence type="ECO:0000256" key="1">
    <source>
        <dbReference type="ARBA" id="ARBA00004651"/>
    </source>
</evidence>
<keyword evidence="4 6" id="KW-1133">Transmembrane helix</keyword>
<dbReference type="Proteomes" id="UP000070299">
    <property type="component" value="Unassembled WGS sequence"/>
</dbReference>
<feature type="domain" description="MacB-like periplasmic core" evidence="8">
    <location>
        <begin position="19"/>
        <end position="228"/>
    </location>
</feature>
<evidence type="ECO:0000256" key="4">
    <source>
        <dbReference type="ARBA" id="ARBA00022989"/>
    </source>
</evidence>
<dbReference type="OrthoDB" id="9775474at2"/>
<keyword evidence="10" id="KW-1185">Reference proteome</keyword>
<dbReference type="InterPro" id="IPR025857">
    <property type="entry name" value="MacB_PCD"/>
</dbReference>
<dbReference type="AlphaFoldDB" id="A0A135ZYK8"/>
<evidence type="ECO:0000256" key="3">
    <source>
        <dbReference type="ARBA" id="ARBA00022692"/>
    </source>
</evidence>
<evidence type="ECO:0000259" key="8">
    <source>
        <dbReference type="Pfam" id="PF12704"/>
    </source>
</evidence>
<feature type="transmembrane region" description="Helical" evidence="6">
    <location>
        <begin position="303"/>
        <end position="330"/>
    </location>
</feature>
<dbReference type="RefSeq" id="WP_068378032.1">
    <property type="nucleotide sequence ID" value="NZ_LSNE01000007.1"/>
</dbReference>
<sequence length="385" mass="42699">MKDFYLIYKNLTRKKMRLFLTTFAIFIAFLIFGAIMTLRSALNSGIEMSADNRLVVMHKISFTNPLPYAYVNKVKAMDGVKDVTHANWFGGYFQEPTNQVVTMAVDPESYLSVYPELVVEPEQLENWTKDQSGILIGERIAKANNWQIGDRIPLSSNIFSQKTGGQTWDFTVDGIFKGNDAKVDTGYALIHYKYFNETQAWGGDSIGWLILTTTDPALNEQVSKAIDENFANSNSETKTSTEQAFNKAFIDQIGNIGLIIFGVVFMAFFTILIVVGNTMVLAIRERTNEIAVLKTLGFESSRIFKMVLVESCLLAFLGGLFGIGGAYLIVQGAAKEMARFLPNLILDEAIFGQALIYMLVLGLITGIAPAISALRLNIVTAFSRG</sequence>
<dbReference type="Pfam" id="PF12704">
    <property type="entry name" value="MacB_PCD"/>
    <property type="match status" value="1"/>
</dbReference>
<dbReference type="InterPro" id="IPR051125">
    <property type="entry name" value="ABC-4/HrtB_transporter"/>
</dbReference>
<dbReference type="STRING" id="1799789.AX660_16915"/>
<protein>
    <submittedName>
        <fullName evidence="9">ABC transporter permease</fullName>
    </submittedName>
</protein>
<proteinExistence type="predicted"/>
<dbReference type="PANTHER" id="PTHR43738">
    <property type="entry name" value="ABC TRANSPORTER, MEMBRANE PROTEIN"/>
    <property type="match status" value="1"/>
</dbReference>
<feature type="transmembrane region" description="Helical" evidence="6">
    <location>
        <begin position="256"/>
        <end position="283"/>
    </location>
</feature>
<dbReference type="EMBL" id="LSNE01000007">
    <property type="protein sequence ID" value="KXI28068.1"/>
    <property type="molecule type" value="Genomic_DNA"/>
</dbReference>
<name>A0A135ZYK8_9ALTE</name>
<evidence type="ECO:0000313" key="10">
    <source>
        <dbReference type="Proteomes" id="UP000070299"/>
    </source>
</evidence>
<evidence type="ECO:0000259" key="7">
    <source>
        <dbReference type="Pfam" id="PF02687"/>
    </source>
</evidence>
<accession>A0A135ZYK8</accession>
<keyword evidence="5 6" id="KW-0472">Membrane</keyword>
<dbReference type="InterPro" id="IPR003838">
    <property type="entry name" value="ABC3_permease_C"/>
</dbReference>
<feature type="domain" description="ABC3 transporter permease C-terminal" evidence="7">
    <location>
        <begin position="263"/>
        <end position="378"/>
    </location>
</feature>
<evidence type="ECO:0000313" key="9">
    <source>
        <dbReference type="EMBL" id="KXI28068.1"/>
    </source>
</evidence>
<evidence type="ECO:0000256" key="2">
    <source>
        <dbReference type="ARBA" id="ARBA00022475"/>
    </source>
</evidence>
<feature type="transmembrane region" description="Helical" evidence="6">
    <location>
        <begin position="350"/>
        <end position="374"/>
    </location>
</feature>
<gene>
    <name evidence="9" type="ORF">AX660_16915</name>
</gene>
<reference evidence="10" key="1">
    <citation type="submission" date="2016-02" db="EMBL/GenBank/DDBJ databases">
        <authorList>
            <person name="Schultz-Johansen M."/>
            <person name="Glaring M.A."/>
            <person name="Bech P.K."/>
            <person name="Stougaard P."/>
        </authorList>
    </citation>
    <scope>NUCLEOTIDE SEQUENCE [LARGE SCALE GENOMIC DNA]</scope>
    <source>
        <strain evidence="10">S66</strain>
    </source>
</reference>
<comment type="subcellular location">
    <subcellularLocation>
        <location evidence="1">Cell membrane</location>
        <topology evidence="1">Multi-pass membrane protein</topology>
    </subcellularLocation>
</comment>